<reference evidence="2" key="1">
    <citation type="submission" date="2021-01" db="EMBL/GenBank/DDBJ databases">
        <authorList>
            <person name="Corre E."/>
            <person name="Pelletier E."/>
            <person name="Niang G."/>
            <person name="Scheremetjew M."/>
            <person name="Finn R."/>
            <person name="Kale V."/>
            <person name="Holt S."/>
            <person name="Cochrane G."/>
            <person name="Meng A."/>
            <person name="Brown T."/>
            <person name="Cohen L."/>
        </authorList>
    </citation>
    <scope>NUCLEOTIDE SEQUENCE</scope>
    <source>
        <strain evidence="2">UTEX LB 2760</strain>
    </source>
</reference>
<feature type="region of interest" description="Disordered" evidence="1">
    <location>
        <begin position="152"/>
        <end position="190"/>
    </location>
</feature>
<dbReference type="AlphaFoldDB" id="A0A6T6P044"/>
<dbReference type="EMBL" id="HBEK01022046">
    <property type="protein sequence ID" value="CAD8402106.1"/>
    <property type="molecule type" value="Transcribed_RNA"/>
</dbReference>
<evidence type="ECO:0000256" key="1">
    <source>
        <dbReference type="SAM" id="MobiDB-lite"/>
    </source>
</evidence>
<feature type="compositionally biased region" description="Basic residues" evidence="1">
    <location>
        <begin position="152"/>
        <end position="165"/>
    </location>
</feature>
<evidence type="ECO:0000313" key="3">
    <source>
        <dbReference type="EMBL" id="CAD8402107.1"/>
    </source>
</evidence>
<name>A0A6T6P044_9RHOD</name>
<proteinExistence type="predicted"/>
<dbReference type="EMBL" id="HBEK01022047">
    <property type="protein sequence ID" value="CAD8402107.1"/>
    <property type="molecule type" value="Transcribed_RNA"/>
</dbReference>
<protein>
    <submittedName>
        <fullName evidence="2">Uncharacterized protein</fullName>
    </submittedName>
</protein>
<accession>A0A6T6P044</accession>
<gene>
    <name evidence="2" type="ORF">RMAR0315_LOCUS12110</name>
    <name evidence="3" type="ORF">RMAR0315_LOCUS12111</name>
</gene>
<sequence>MCRGHPEEKGVLIPTGIVKIASADGSVALRMSFTDELRFTRMEQAQESDVHVEVVATSFIEEKIQAFQVDFEFNAVFPEQRHGALEKQVTERLNWLGPDSIRGLALANYRNKVLVSRCGDEDDRVCSVLGVVEAESKQEDWIAVEKKTKNSRNVKGKGSRKKARKPAVAAEASGIEEDEEIPSEPAPTGYPVELVPLSGGSLMSESKLALPPREGWNQQFRHVLKLVCSVLTGFVL</sequence>
<evidence type="ECO:0000313" key="2">
    <source>
        <dbReference type="EMBL" id="CAD8402106.1"/>
    </source>
</evidence>
<organism evidence="2">
    <name type="scientific">Rhodosorus marinus</name>
    <dbReference type="NCBI Taxonomy" id="101924"/>
    <lineage>
        <taxon>Eukaryota</taxon>
        <taxon>Rhodophyta</taxon>
        <taxon>Stylonematophyceae</taxon>
        <taxon>Stylonematales</taxon>
        <taxon>Stylonemataceae</taxon>
        <taxon>Rhodosorus</taxon>
    </lineage>
</organism>